<reference evidence="1" key="1">
    <citation type="submission" date="2021-01" db="EMBL/GenBank/DDBJ databases">
        <authorList>
            <person name="Corre E."/>
            <person name="Pelletier E."/>
            <person name="Niang G."/>
            <person name="Scheremetjew M."/>
            <person name="Finn R."/>
            <person name="Kale V."/>
            <person name="Holt S."/>
            <person name="Cochrane G."/>
            <person name="Meng A."/>
            <person name="Brown T."/>
            <person name="Cohen L."/>
        </authorList>
    </citation>
    <scope>NUCLEOTIDE SEQUENCE</scope>
    <source>
        <strain evidence="1">ECT3854</strain>
    </source>
</reference>
<protein>
    <submittedName>
        <fullName evidence="1">Uncharacterized protein</fullName>
    </submittedName>
</protein>
<evidence type="ECO:0000313" key="1">
    <source>
        <dbReference type="EMBL" id="CAD8934566.1"/>
    </source>
</evidence>
<proteinExistence type="predicted"/>
<accession>A0A7S1GJX8</accession>
<dbReference type="AlphaFoldDB" id="A0A7S1GJX8"/>
<dbReference type="EMBL" id="HBFW01008620">
    <property type="protein sequence ID" value="CAD8934566.1"/>
    <property type="molecule type" value="Transcribed_RNA"/>
</dbReference>
<sequence>MADSARPVLYVNVYIKDASQAVKSQVEEKISQKRLPGPLKERLAKRAAKVAADLITASKIVEKMAPKMAEEMPIKMKPKGLTVHVGEVFREGPFFVLQLQVVHVDTIVMAEAVRLQEEEDGETMTVQCLKQFFGTIGSRNQDALETNYLPRIIQSKMGDSMGDMLSSELAEKGLEAEAEVLPEALQARFFFPFLQQIRESEAKSKKGPLANLRKK</sequence>
<gene>
    <name evidence="1" type="ORF">CTEN0397_LOCUS5599</name>
</gene>
<name>A0A7S1GJX8_CYCTE</name>
<organism evidence="1">
    <name type="scientific">Cyclophora tenuis</name>
    <name type="common">Marine diatom</name>
    <dbReference type="NCBI Taxonomy" id="216820"/>
    <lineage>
        <taxon>Eukaryota</taxon>
        <taxon>Sar</taxon>
        <taxon>Stramenopiles</taxon>
        <taxon>Ochrophyta</taxon>
        <taxon>Bacillariophyta</taxon>
        <taxon>Fragilariophyceae</taxon>
        <taxon>Fragilariophycidae</taxon>
        <taxon>Cyclophorales</taxon>
        <taxon>Cyclophoraceae</taxon>
        <taxon>Cyclophora</taxon>
    </lineage>
</organism>